<evidence type="ECO:0000313" key="1">
    <source>
        <dbReference type="EMBL" id="WAR27236.1"/>
    </source>
</evidence>
<protein>
    <submittedName>
        <fullName evidence="1">Uncharacterized protein</fullName>
    </submittedName>
</protein>
<organism evidence="1 2">
    <name type="scientific">Mya arenaria</name>
    <name type="common">Soft-shell clam</name>
    <dbReference type="NCBI Taxonomy" id="6604"/>
    <lineage>
        <taxon>Eukaryota</taxon>
        <taxon>Metazoa</taxon>
        <taxon>Spiralia</taxon>
        <taxon>Lophotrochozoa</taxon>
        <taxon>Mollusca</taxon>
        <taxon>Bivalvia</taxon>
        <taxon>Autobranchia</taxon>
        <taxon>Heteroconchia</taxon>
        <taxon>Euheterodonta</taxon>
        <taxon>Imparidentia</taxon>
        <taxon>Neoheterodontei</taxon>
        <taxon>Myida</taxon>
        <taxon>Myoidea</taxon>
        <taxon>Myidae</taxon>
        <taxon>Mya</taxon>
    </lineage>
</organism>
<keyword evidence="2" id="KW-1185">Reference proteome</keyword>
<sequence length="254" mass="29508">MFVLSTRRKQSDIGVTAIEDRRRLPPSYTEKTDQRRDDLHVEGWGKEGENCTDLALSVIAQNLKLKEDDFNVVSAYRVGKRQHQQGPRQLQHRLIFVSFWHPGQINQVMKNALKLKGSKVSLNRDHPREIQEARKALWHEFKANRDRFGAKNERIKFPAALVVNGQTIRDLFPNWNTVLAESRITYLQRRFRIVNGRCGDDNAVDWHKGFYHGELDFYTVTKGNLAEKLRKLYCEAPPKQNFHRKNGSASPSSQ</sequence>
<gene>
    <name evidence="1" type="ORF">MAR_012940</name>
</gene>
<name>A0ABY7G7K3_MYAAR</name>
<reference evidence="1" key="1">
    <citation type="submission" date="2022-11" db="EMBL/GenBank/DDBJ databases">
        <title>Centuries of genome instability and evolution in soft-shell clam transmissible cancer (bioRxiv).</title>
        <authorList>
            <person name="Hart S.F.M."/>
            <person name="Yonemitsu M.A."/>
            <person name="Giersch R.M."/>
            <person name="Beal B.F."/>
            <person name="Arriagada G."/>
            <person name="Davis B.W."/>
            <person name="Ostrander E.A."/>
            <person name="Goff S.P."/>
            <person name="Metzger M.J."/>
        </authorList>
    </citation>
    <scope>NUCLEOTIDE SEQUENCE</scope>
    <source>
        <strain evidence="1">MELC-2E11</strain>
        <tissue evidence="1">Siphon/mantle</tissue>
    </source>
</reference>
<dbReference type="EMBL" id="CP111026">
    <property type="protein sequence ID" value="WAR27236.1"/>
    <property type="molecule type" value="Genomic_DNA"/>
</dbReference>
<accession>A0ABY7G7K3</accession>
<evidence type="ECO:0000313" key="2">
    <source>
        <dbReference type="Proteomes" id="UP001164746"/>
    </source>
</evidence>
<dbReference type="Proteomes" id="UP001164746">
    <property type="component" value="Chromosome 15"/>
</dbReference>
<proteinExistence type="predicted"/>